<keyword evidence="4 7" id="KW-0472">Membrane</keyword>
<accession>A0A0D3IBY0</accession>
<dbReference type="SUPFAM" id="SSF82866">
    <property type="entry name" value="Multidrug efflux transporter AcrB transmembrane domain"/>
    <property type="match status" value="1"/>
</dbReference>
<comment type="subcellular location">
    <subcellularLocation>
        <location evidence="1">Membrane</location>
        <topology evidence="1">Multi-pass membrane protein</topology>
    </subcellularLocation>
</comment>
<reference evidence="9" key="2">
    <citation type="submission" date="2024-10" db="UniProtKB">
        <authorList>
            <consortium name="EnsemblProtists"/>
        </authorList>
    </citation>
    <scope>IDENTIFICATION</scope>
</reference>
<dbReference type="HOGENOM" id="CLU_470476_0_0_1"/>
<evidence type="ECO:0000313" key="10">
    <source>
        <dbReference type="Proteomes" id="UP000013827"/>
    </source>
</evidence>
<feature type="domain" description="SSD" evidence="8">
    <location>
        <begin position="469"/>
        <end position="567"/>
    </location>
</feature>
<evidence type="ECO:0000256" key="6">
    <source>
        <dbReference type="ARBA" id="ARBA00038046"/>
    </source>
</evidence>
<evidence type="ECO:0000256" key="5">
    <source>
        <dbReference type="ARBA" id="ARBA00023180"/>
    </source>
</evidence>
<dbReference type="InterPro" id="IPR053958">
    <property type="entry name" value="HMGCR/SNAP/NPC1-like_SSD"/>
</dbReference>
<keyword evidence="10" id="KW-1185">Reference proteome</keyword>
<evidence type="ECO:0000259" key="8">
    <source>
        <dbReference type="PROSITE" id="PS50156"/>
    </source>
</evidence>
<dbReference type="Proteomes" id="UP000013827">
    <property type="component" value="Unassembled WGS sequence"/>
</dbReference>
<dbReference type="KEGG" id="ehx:EMIHUDRAFT_105827"/>
<dbReference type="GeneID" id="17254986"/>
<feature type="transmembrane region" description="Helical" evidence="7">
    <location>
        <begin position="466"/>
        <end position="486"/>
    </location>
</feature>
<dbReference type="GO" id="GO:0022857">
    <property type="term" value="F:transmembrane transporter activity"/>
    <property type="evidence" value="ECO:0007669"/>
    <property type="project" value="TreeGrafter"/>
</dbReference>
<dbReference type="PaxDb" id="2903-EOD08765"/>
<keyword evidence="3 7" id="KW-1133">Transmembrane helix</keyword>
<organism evidence="9 10">
    <name type="scientific">Emiliania huxleyi (strain CCMP1516)</name>
    <dbReference type="NCBI Taxonomy" id="280463"/>
    <lineage>
        <taxon>Eukaryota</taxon>
        <taxon>Haptista</taxon>
        <taxon>Haptophyta</taxon>
        <taxon>Prymnesiophyceae</taxon>
        <taxon>Isochrysidales</taxon>
        <taxon>Noelaerhabdaceae</taxon>
        <taxon>Emiliania</taxon>
    </lineage>
</organism>
<evidence type="ECO:0000313" key="9">
    <source>
        <dbReference type="EnsemblProtists" id="EOD08765"/>
    </source>
</evidence>
<dbReference type="eggNOG" id="KOG3664">
    <property type="taxonomic scope" value="Eukaryota"/>
</dbReference>
<dbReference type="STRING" id="2903.R1D2B6"/>
<dbReference type="InterPro" id="IPR052081">
    <property type="entry name" value="Dispatched_Hh_regulator"/>
</dbReference>
<evidence type="ECO:0000256" key="3">
    <source>
        <dbReference type="ARBA" id="ARBA00022989"/>
    </source>
</evidence>
<evidence type="ECO:0000256" key="7">
    <source>
        <dbReference type="SAM" id="Phobius"/>
    </source>
</evidence>
<dbReference type="Gene3D" id="1.20.1640.10">
    <property type="entry name" value="Multidrug efflux transporter AcrB transmembrane domain"/>
    <property type="match status" value="1"/>
</dbReference>
<dbReference type="GO" id="GO:0016020">
    <property type="term" value="C:membrane"/>
    <property type="evidence" value="ECO:0007669"/>
    <property type="project" value="UniProtKB-SubCell"/>
</dbReference>
<name>A0A0D3IBY0_EMIH1</name>
<dbReference type="Pfam" id="PF12349">
    <property type="entry name" value="Sterol-sensing"/>
    <property type="match status" value="1"/>
</dbReference>
<proteinExistence type="inferred from homology"/>
<sequence>MKTDQTRRRCGLFGGCLRELEPLSHEVKPPLRIVKCIVACPCLIAFVVFATALAVSVELEYLCNLPSSCEDAAYGPVRQRRSLNDAVDSVPSNRVAGGRFAYRGGRALERVMVSLAKDSALPPGWMAGSARTQRQVRQSEDMASALFSIRAEDDAGDAFSRDGLAELCGLHQALLGATDYDSYCKRELVQDQSGDDIPGECQRPMTPLPFFFGPLSYDPSIVDLAAFDVPTFDLLMVWMLLPENLGDREDPIQPDCAETPSQFGCTVEECQLVLATRDQLFGKMFPQWIAGRTNCSASRRKDPLQVKQLVAKIRERPSLDFLASYTNAFFDKDFTFSTLRSRYTRAYYHYGAPLCPPDLPPGNCYDAYVGETETAAQQRLFADWWDQEKMRDAYDPKKSELLAVAINDGILAVVPVIIVFFIVWLHTGSLLLASATLGEQFLSLLVALAVDAAVLQIKWIPFQHILSLYIVLAIGADDVFVFVDAWKQSFYAGPDVNRDLATRMSWVYRRAGLAMLITSLTTCASFIATAIASGQIPDLQNFGIFTALVIFIDYTLVMTWFTAIVVVWHNNFEMKPKAPA</sequence>
<reference evidence="10" key="1">
    <citation type="journal article" date="2013" name="Nature">
        <title>Pan genome of the phytoplankton Emiliania underpins its global distribution.</title>
        <authorList>
            <person name="Read B.A."/>
            <person name="Kegel J."/>
            <person name="Klute M.J."/>
            <person name="Kuo A."/>
            <person name="Lefebvre S.C."/>
            <person name="Maumus F."/>
            <person name="Mayer C."/>
            <person name="Miller J."/>
            <person name="Monier A."/>
            <person name="Salamov A."/>
            <person name="Young J."/>
            <person name="Aguilar M."/>
            <person name="Claverie J.M."/>
            <person name="Frickenhaus S."/>
            <person name="Gonzalez K."/>
            <person name="Herman E.K."/>
            <person name="Lin Y.C."/>
            <person name="Napier J."/>
            <person name="Ogata H."/>
            <person name="Sarno A.F."/>
            <person name="Shmutz J."/>
            <person name="Schroeder D."/>
            <person name="de Vargas C."/>
            <person name="Verret F."/>
            <person name="von Dassow P."/>
            <person name="Valentin K."/>
            <person name="Van de Peer Y."/>
            <person name="Wheeler G."/>
            <person name="Dacks J.B."/>
            <person name="Delwiche C.F."/>
            <person name="Dyhrman S.T."/>
            <person name="Glockner G."/>
            <person name="John U."/>
            <person name="Richards T."/>
            <person name="Worden A.Z."/>
            <person name="Zhang X."/>
            <person name="Grigoriev I.V."/>
            <person name="Allen A.E."/>
            <person name="Bidle K."/>
            <person name="Borodovsky M."/>
            <person name="Bowler C."/>
            <person name="Brownlee C."/>
            <person name="Cock J.M."/>
            <person name="Elias M."/>
            <person name="Gladyshev V.N."/>
            <person name="Groth M."/>
            <person name="Guda C."/>
            <person name="Hadaegh A."/>
            <person name="Iglesias-Rodriguez M.D."/>
            <person name="Jenkins J."/>
            <person name="Jones B.M."/>
            <person name="Lawson T."/>
            <person name="Leese F."/>
            <person name="Lindquist E."/>
            <person name="Lobanov A."/>
            <person name="Lomsadze A."/>
            <person name="Malik S.B."/>
            <person name="Marsh M.E."/>
            <person name="Mackinder L."/>
            <person name="Mock T."/>
            <person name="Mueller-Roeber B."/>
            <person name="Pagarete A."/>
            <person name="Parker M."/>
            <person name="Probert I."/>
            <person name="Quesneville H."/>
            <person name="Raines C."/>
            <person name="Rensing S.A."/>
            <person name="Riano-Pachon D.M."/>
            <person name="Richier S."/>
            <person name="Rokitta S."/>
            <person name="Shiraiwa Y."/>
            <person name="Soanes D.M."/>
            <person name="van der Giezen M."/>
            <person name="Wahlund T.M."/>
            <person name="Williams B."/>
            <person name="Wilson W."/>
            <person name="Wolfe G."/>
            <person name="Wurch L.L."/>
        </authorList>
    </citation>
    <scope>NUCLEOTIDE SEQUENCE</scope>
</reference>
<dbReference type="EnsemblProtists" id="EOD08765">
    <property type="protein sequence ID" value="EOD08765"/>
    <property type="gene ID" value="EMIHUDRAFT_105827"/>
</dbReference>
<dbReference type="PANTHER" id="PTHR45951">
    <property type="entry name" value="PROTEIN DISPATCHED-RELATED"/>
    <property type="match status" value="1"/>
</dbReference>
<keyword evidence="2 7" id="KW-0812">Transmembrane</keyword>
<dbReference type="PROSITE" id="PS50156">
    <property type="entry name" value="SSD"/>
    <property type="match status" value="1"/>
</dbReference>
<protein>
    <recommendedName>
        <fullName evidence="8">SSD domain-containing protein</fullName>
    </recommendedName>
</protein>
<feature type="transmembrane region" description="Helical" evidence="7">
    <location>
        <begin position="33"/>
        <end position="57"/>
    </location>
</feature>
<feature type="transmembrane region" description="Helical" evidence="7">
    <location>
        <begin position="409"/>
        <end position="434"/>
    </location>
</feature>
<evidence type="ECO:0000256" key="1">
    <source>
        <dbReference type="ARBA" id="ARBA00004141"/>
    </source>
</evidence>
<evidence type="ECO:0000256" key="4">
    <source>
        <dbReference type="ARBA" id="ARBA00023136"/>
    </source>
</evidence>
<feature type="transmembrane region" description="Helical" evidence="7">
    <location>
        <begin position="544"/>
        <end position="568"/>
    </location>
</feature>
<evidence type="ECO:0000256" key="2">
    <source>
        <dbReference type="ARBA" id="ARBA00022692"/>
    </source>
</evidence>
<keyword evidence="5" id="KW-0325">Glycoprotein</keyword>
<feature type="transmembrane region" description="Helical" evidence="7">
    <location>
        <begin position="507"/>
        <end position="532"/>
    </location>
</feature>
<dbReference type="AlphaFoldDB" id="A0A0D3IBY0"/>
<comment type="similarity">
    <text evidence="6">Belongs to the dispatched family.</text>
</comment>
<dbReference type="InterPro" id="IPR000731">
    <property type="entry name" value="SSD"/>
</dbReference>
<dbReference type="RefSeq" id="XP_005761194.1">
    <property type="nucleotide sequence ID" value="XM_005761137.1"/>
</dbReference>